<dbReference type="InterPro" id="IPR019475">
    <property type="entry name" value="DNA_primase_DnaB-bd"/>
</dbReference>
<dbReference type="AlphaFoldDB" id="A0A857N708"/>
<protein>
    <recommendedName>
        <fullName evidence="12 13">DNA primase</fullName>
        <ecNumber evidence="12">2.7.7.101</ecNumber>
    </recommendedName>
</protein>
<comment type="cofactor">
    <cofactor evidence="12 13 14">
        <name>Zn(2+)</name>
        <dbReference type="ChEBI" id="CHEBI:29105"/>
    </cofactor>
    <text evidence="12 13 14">Binds 1 zinc ion per monomer.</text>
</comment>
<dbReference type="InterPro" id="IPR006171">
    <property type="entry name" value="TOPRIM_dom"/>
</dbReference>
<dbReference type="GO" id="GO:0006269">
    <property type="term" value="P:DNA replication, synthesis of primer"/>
    <property type="evidence" value="ECO:0007669"/>
    <property type="project" value="UniProtKB-UniRule"/>
</dbReference>
<dbReference type="SUPFAM" id="SSF57783">
    <property type="entry name" value="Zinc beta-ribbon"/>
    <property type="match status" value="1"/>
</dbReference>
<dbReference type="Proteomes" id="UP000463983">
    <property type="component" value="Chromosome"/>
</dbReference>
<name>A0A857N708_9BACT</name>
<dbReference type="FunFam" id="3.90.580.10:FF:000001">
    <property type="entry name" value="DNA primase"/>
    <property type="match status" value="1"/>
</dbReference>
<feature type="coiled-coil region" evidence="15">
    <location>
        <begin position="535"/>
        <end position="562"/>
    </location>
</feature>
<dbReference type="KEGG" id="caqa:MICH65_0188"/>
<evidence type="ECO:0000256" key="14">
    <source>
        <dbReference type="PIRSR" id="PIRSR002811-1"/>
    </source>
</evidence>
<keyword evidence="4 12" id="KW-0548">Nucleotidyltransferase</keyword>
<dbReference type="Gene3D" id="3.90.980.10">
    <property type="entry name" value="DNA primase, catalytic core, N-terminal domain"/>
    <property type="match status" value="1"/>
</dbReference>
<dbReference type="InterPro" id="IPR013264">
    <property type="entry name" value="DNAG_N"/>
</dbReference>
<evidence type="ECO:0000256" key="6">
    <source>
        <dbReference type="ARBA" id="ARBA00022723"/>
    </source>
</evidence>
<keyword evidence="2 12" id="KW-0639">Primosome</keyword>
<dbReference type="InterPro" id="IPR050219">
    <property type="entry name" value="DnaG_primase"/>
</dbReference>
<dbReference type="EC" id="2.7.7.101" evidence="12"/>
<dbReference type="HAMAP" id="MF_00974">
    <property type="entry name" value="DNA_primase_DnaG"/>
    <property type="match status" value="1"/>
</dbReference>
<evidence type="ECO:0000256" key="11">
    <source>
        <dbReference type="ARBA" id="ARBA00023163"/>
    </source>
</evidence>
<dbReference type="Pfam" id="PF10410">
    <property type="entry name" value="DnaB_bind"/>
    <property type="match status" value="1"/>
</dbReference>
<dbReference type="PANTHER" id="PTHR30313:SF2">
    <property type="entry name" value="DNA PRIMASE"/>
    <property type="match status" value="1"/>
</dbReference>
<dbReference type="Pfam" id="PF13155">
    <property type="entry name" value="Toprim_2"/>
    <property type="match status" value="1"/>
</dbReference>
<dbReference type="Gene3D" id="3.40.1360.10">
    <property type="match status" value="1"/>
</dbReference>
<dbReference type="InterPro" id="IPR030846">
    <property type="entry name" value="DnaG_bac"/>
</dbReference>
<dbReference type="InterPro" id="IPR034151">
    <property type="entry name" value="TOPRIM_DnaG_bac"/>
</dbReference>
<gene>
    <name evidence="12" type="primary">dnaG</name>
    <name evidence="17" type="ORF">MICH65_0188</name>
</gene>
<organism evidence="17 18">
    <name type="scientific">Candidatus Chazhemtobacterium aquaticus</name>
    <dbReference type="NCBI Taxonomy" id="2715735"/>
    <lineage>
        <taxon>Bacteria</taxon>
        <taxon>Candidatus Chazhemtobacteraceae</taxon>
        <taxon>Candidatus Chazhemtobacterium</taxon>
    </lineage>
</organism>
<evidence type="ECO:0000256" key="2">
    <source>
        <dbReference type="ARBA" id="ARBA00022515"/>
    </source>
</evidence>
<dbReference type="GO" id="GO:0003677">
    <property type="term" value="F:DNA binding"/>
    <property type="evidence" value="ECO:0007669"/>
    <property type="project" value="UniProtKB-KW"/>
</dbReference>
<dbReference type="Pfam" id="PF01807">
    <property type="entry name" value="Zn_ribbon_DnaG"/>
    <property type="match status" value="1"/>
</dbReference>
<evidence type="ECO:0000256" key="9">
    <source>
        <dbReference type="ARBA" id="ARBA00022842"/>
    </source>
</evidence>
<evidence type="ECO:0000256" key="1">
    <source>
        <dbReference type="ARBA" id="ARBA00022478"/>
    </source>
</evidence>
<evidence type="ECO:0000256" key="4">
    <source>
        <dbReference type="ARBA" id="ARBA00022695"/>
    </source>
</evidence>
<evidence type="ECO:0000256" key="13">
    <source>
        <dbReference type="PIRNR" id="PIRNR002811"/>
    </source>
</evidence>
<dbReference type="GO" id="GO:0005737">
    <property type="term" value="C:cytoplasm"/>
    <property type="evidence" value="ECO:0007669"/>
    <property type="project" value="TreeGrafter"/>
</dbReference>
<evidence type="ECO:0000313" key="18">
    <source>
        <dbReference type="Proteomes" id="UP000463983"/>
    </source>
</evidence>
<feature type="zinc finger region" description="CHC2-type" evidence="12 14">
    <location>
        <begin position="34"/>
        <end position="58"/>
    </location>
</feature>
<dbReference type="SMART" id="SM00400">
    <property type="entry name" value="ZnF_CHCC"/>
    <property type="match status" value="1"/>
</dbReference>
<evidence type="ECO:0000256" key="8">
    <source>
        <dbReference type="ARBA" id="ARBA00022833"/>
    </source>
</evidence>
<dbReference type="PROSITE" id="PS50880">
    <property type="entry name" value="TOPRIM"/>
    <property type="match status" value="1"/>
</dbReference>
<keyword evidence="1 12" id="KW-0240">DNA-directed RNA polymerase</keyword>
<dbReference type="InterPro" id="IPR037068">
    <property type="entry name" value="DNA_primase_core_N_sf"/>
</dbReference>
<keyword evidence="3 12" id="KW-0808">Transferase</keyword>
<dbReference type="SUPFAM" id="SSF56731">
    <property type="entry name" value="DNA primase core"/>
    <property type="match status" value="1"/>
</dbReference>
<reference evidence="18" key="1">
    <citation type="journal article" date="2020" name="Microorganisms">
        <title>Complete Genome of a Member of a New Bacterial Lineage in the Microgenomates Group Reveals an Unusual Nucleotide Composition Disparity Between Two Strands of DNA and Limited Metabolic Potential.</title>
        <authorList>
            <person name="Kadnikov V.V."/>
            <person name="Mardanov A.V."/>
            <person name="Beletsky A.V."/>
            <person name="Karnachuk O.V."/>
            <person name="Ravin N.V."/>
        </authorList>
    </citation>
    <scope>NUCLEOTIDE SEQUENCE [LARGE SCALE GENOMIC DNA]</scope>
</reference>
<dbReference type="GO" id="GO:0008270">
    <property type="term" value="F:zinc ion binding"/>
    <property type="evidence" value="ECO:0007669"/>
    <property type="project" value="UniProtKB-UniRule"/>
</dbReference>
<dbReference type="CDD" id="cd03364">
    <property type="entry name" value="TOPRIM_DnaG_primases"/>
    <property type="match status" value="1"/>
</dbReference>
<dbReference type="GO" id="GO:1990077">
    <property type="term" value="C:primosome complex"/>
    <property type="evidence" value="ECO:0007669"/>
    <property type="project" value="UniProtKB-KW"/>
</dbReference>
<keyword evidence="10 12" id="KW-0238">DNA-binding</keyword>
<dbReference type="PIRSF" id="PIRSF002811">
    <property type="entry name" value="DnaG"/>
    <property type="match status" value="1"/>
</dbReference>
<evidence type="ECO:0000256" key="15">
    <source>
        <dbReference type="SAM" id="Coils"/>
    </source>
</evidence>
<comment type="subunit">
    <text evidence="12">Monomer. Interacts with DnaB.</text>
</comment>
<keyword evidence="7 12" id="KW-0863">Zinc-finger</keyword>
<keyword evidence="18" id="KW-1185">Reference proteome</keyword>
<dbReference type="InterPro" id="IPR036977">
    <property type="entry name" value="DNA_primase_Znf_CHC2"/>
</dbReference>
<accession>A0A857N708</accession>
<dbReference type="Gene3D" id="3.90.580.10">
    <property type="entry name" value="Zinc finger, CHC2-type domain"/>
    <property type="match status" value="1"/>
</dbReference>
<dbReference type="NCBIfam" id="TIGR01391">
    <property type="entry name" value="dnaG"/>
    <property type="match status" value="1"/>
</dbReference>
<dbReference type="RefSeq" id="WP_161931564.1">
    <property type="nucleotide sequence ID" value="NZ_CP047901.1"/>
</dbReference>
<evidence type="ECO:0000259" key="16">
    <source>
        <dbReference type="PROSITE" id="PS50880"/>
    </source>
</evidence>
<evidence type="ECO:0000256" key="12">
    <source>
        <dbReference type="HAMAP-Rule" id="MF_00974"/>
    </source>
</evidence>
<comment type="similarity">
    <text evidence="12 13">Belongs to the DnaG primase family.</text>
</comment>
<comment type="domain">
    <text evidence="12">Contains an N-terminal zinc-binding domain, a central core domain that contains the primase activity, and a C-terminal DnaB-binding domain.</text>
</comment>
<dbReference type="InterPro" id="IPR006295">
    <property type="entry name" value="DNA_primase_DnaG"/>
</dbReference>
<proteinExistence type="inferred from homology"/>
<dbReference type="InterPro" id="IPR016136">
    <property type="entry name" value="DNA_helicase_N/primase_C"/>
</dbReference>
<evidence type="ECO:0000256" key="7">
    <source>
        <dbReference type="ARBA" id="ARBA00022771"/>
    </source>
</evidence>
<keyword evidence="8 12" id="KW-0862">Zinc</keyword>
<dbReference type="InterPro" id="IPR002694">
    <property type="entry name" value="Znf_CHC2"/>
</dbReference>
<evidence type="ECO:0000256" key="10">
    <source>
        <dbReference type="ARBA" id="ARBA00023125"/>
    </source>
</evidence>
<keyword evidence="6 12" id="KW-0479">Metal-binding</keyword>
<comment type="function">
    <text evidence="12 13">RNA polymerase that catalyzes the synthesis of short RNA molecules used as primers for DNA polymerase during DNA replication.</text>
</comment>
<dbReference type="Gene3D" id="1.10.860.10">
    <property type="entry name" value="DNAb Helicase, Chain A"/>
    <property type="match status" value="1"/>
</dbReference>
<dbReference type="GO" id="GO:0000428">
    <property type="term" value="C:DNA-directed RNA polymerase complex"/>
    <property type="evidence" value="ECO:0007669"/>
    <property type="project" value="UniProtKB-KW"/>
</dbReference>
<evidence type="ECO:0000256" key="5">
    <source>
        <dbReference type="ARBA" id="ARBA00022705"/>
    </source>
</evidence>
<keyword evidence="11 12" id="KW-0804">Transcription</keyword>
<sequence>MDQIEEIKAKIDIVELVGSYVNLKQAGRNFKGLCPFHQEKTPSFMVNPELQIYKCFGCGKGGDAISFIQEVEGVEFREALEMLAEKAGVVLKFERKQGGGVRDQLLAVNEAAAEYYHFLLSKHQVGGEARKYLSGRGLNEKVIESFRLGYALPTWDGLVKYLVGKKGYKIDLLEQAGLVVKTGENKAYDRFRDRVVFPLIDHRGRVVGLAGRVMPGADEKAGAKYINSPETEVYHKSEMLYGFYQAKQAIREKDRVVLVEGEMDMISSFVAGVGETVAVKGTALTEGQIRLIRRMTRNLILALDADGAGQTATRRSIELAEKEGMYVRVVKVSGGKDPDDVAREKPGEWRKMVEQAVDVYDYYIESAVERYGGAQAQDKRRMSEEVVPVLARIENEVMRMHYAKKLARVLEVETEVVLSEMSRVGRMSVVRGENMSEDVSEVKDRGSGMERQILALLLRLDKEKGEGVLEEVVDLMEDSLQRVVKEWFGSKKEVVEFIKSLPAELRGLAEEAYIQEVDEERAERDLREVVEQWRKKRWREVMESLRKELVEAEENGDDERVAKLRDKVVRLSKKIAKV</sequence>
<dbReference type="PANTHER" id="PTHR30313">
    <property type="entry name" value="DNA PRIMASE"/>
    <property type="match status" value="1"/>
</dbReference>
<keyword evidence="5 12" id="KW-0235">DNA replication</keyword>
<dbReference type="GO" id="GO:0003899">
    <property type="term" value="F:DNA-directed RNA polymerase activity"/>
    <property type="evidence" value="ECO:0007669"/>
    <property type="project" value="UniProtKB-UniRule"/>
</dbReference>
<keyword evidence="9" id="KW-0460">Magnesium</keyword>
<dbReference type="SMART" id="SM00493">
    <property type="entry name" value="TOPRIM"/>
    <property type="match status" value="1"/>
</dbReference>
<comment type="catalytic activity">
    <reaction evidence="12">
        <text>ssDNA + n NTP = ssDNA/pppN(pN)n-1 hybrid + (n-1) diphosphate.</text>
        <dbReference type="EC" id="2.7.7.101"/>
    </reaction>
</comment>
<keyword evidence="15" id="KW-0175">Coiled coil</keyword>
<dbReference type="EMBL" id="CP047901">
    <property type="protein sequence ID" value="QHO63169.1"/>
    <property type="molecule type" value="Genomic_DNA"/>
</dbReference>
<feature type="domain" description="Toprim" evidence="16">
    <location>
        <begin position="254"/>
        <end position="335"/>
    </location>
</feature>
<evidence type="ECO:0000256" key="3">
    <source>
        <dbReference type="ARBA" id="ARBA00022679"/>
    </source>
</evidence>
<evidence type="ECO:0000313" key="17">
    <source>
        <dbReference type="EMBL" id="QHO63169.1"/>
    </source>
</evidence>
<dbReference type="Pfam" id="PF08275">
    <property type="entry name" value="DNAG_N"/>
    <property type="match status" value="1"/>
</dbReference>